<reference evidence="7" key="1">
    <citation type="journal article" date="2020" name="Cell">
        <title>Large-Scale Comparative Analyses of Tick Genomes Elucidate Their Genetic Diversity and Vector Capacities.</title>
        <authorList>
            <consortium name="Tick Genome and Microbiome Consortium (TIGMIC)"/>
            <person name="Jia N."/>
            <person name="Wang J."/>
            <person name="Shi W."/>
            <person name="Du L."/>
            <person name="Sun Y."/>
            <person name="Zhan W."/>
            <person name="Jiang J.F."/>
            <person name="Wang Q."/>
            <person name="Zhang B."/>
            <person name="Ji P."/>
            <person name="Bell-Sakyi L."/>
            <person name="Cui X.M."/>
            <person name="Yuan T.T."/>
            <person name="Jiang B.G."/>
            <person name="Yang W.F."/>
            <person name="Lam T.T."/>
            <person name="Chang Q.C."/>
            <person name="Ding S.J."/>
            <person name="Wang X.J."/>
            <person name="Zhu J.G."/>
            <person name="Ruan X.D."/>
            <person name="Zhao L."/>
            <person name="Wei J.T."/>
            <person name="Ye R.Z."/>
            <person name="Que T.C."/>
            <person name="Du C.H."/>
            <person name="Zhou Y.H."/>
            <person name="Cheng J.X."/>
            <person name="Dai P.F."/>
            <person name="Guo W.B."/>
            <person name="Han X.H."/>
            <person name="Huang E.J."/>
            <person name="Li L.F."/>
            <person name="Wei W."/>
            <person name="Gao Y.C."/>
            <person name="Liu J.Z."/>
            <person name="Shao H.Z."/>
            <person name="Wang X."/>
            <person name="Wang C.C."/>
            <person name="Yang T.C."/>
            <person name="Huo Q.B."/>
            <person name="Li W."/>
            <person name="Chen H.Y."/>
            <person name="Chen S.E."/>
            <person name="Zhou L.G."/>
            <person name="Ni X.B."/>
            <person name="Tian J.H."/>
            <person name="Sheng Y."/>
            <person name="Liu T."/>
            <person name="Pan Y.S."/>
            <person name="Xia L.Y."/>
            <person name="Li J."/>
            <person name="Zhao F."/>
            <person name="Cao W.C."/>
        </authorList>
    </citation>
    <scope>NUCLEOTIDE SEQUENCE</scope>
    <source>
        <strain evidence="7">Rsan-2018</strain>
    </source>
</reference>
<reference evidence="7" key="2">
    <citation type="submission" date="2021-09" db="EMBL/GenBank/DDBJ databases">
        <authorList>
            <person name="Jia N."/>
            <person name="Wang J."/>
            <person name="Shi W."/>
            <person name="Du L."/>
            <person name="Sun Y."/>
            <person name="Zhan W."/>
            <person name="Jiang J."/>
            <person name="Wang Q."/>
            <person name="Zhang B."/>
            <person name="Ji P."/>
            <person name="Sakyi L.B."/>
            <person name="Cui X."/>
            <person name="Yuan T."/>
            <person name="Jiang B."/>
            <person name="Yang W."/>
            <person name="Lam T.T.-Y."/>
            <person name="Chang Q."/>
            <person name="Ding S."/>
            <person name="Wang X."/>
            <person name="Zhu J."/>
            <person name="Ruan X."/>
            <person name="Zhao L."/>
            <person name="Wei J."/>
            <person name="Que T."/>
            <person name="Du C."/>
            <person name="Cheng J."/>
            <person name="Dai P."/>
            <person name="Han X."/>
            <person name="Huang E."/>
            <person name="Gao Y."/>
            <person name="Liu J."/>
            <person name="Shao H."/>
            <person name="Ye R."/>
            <person name="Li L."/>
            <person name="Wei W."/>
            <person name="Wang X."/>
            <person name="Wang C."/>
            <person name="Huo Q."/>
            <person name="Li W."/>
            <person name="Guo W."/>
            <person name="Chen H."/>
            <person name="Chen S."/>
            <person name="Zhou L."/>
            <person name="Zhou L."/>
            <person name="Ni X."/>
            <person name="Tian J."/>
            <person name="Zhou Y."/>
            <person name="Sheng Y."/>
            <person name="Liu T."/>
            <person name="Pan Y."/>
            <person name="Xia L."/>
            <person name="Li J."/>
            <person name="Zhao F."/>
            <person name="Cao W."/>
        </authorList>
    </citation>
    <scope>NUCLEOTIDE SEQUENCE</scope>
    <source>
        <strain evidence="7">Rsan-2018</strain>
        <tissue evidence="7">Larvae</tissue>
    </source>
</reference>
<dbReference type="Gene3D" id="3.30.40.10">
    <property type="entry name" value="Zinc/RING finger domain, C3HC4 (zinc finger)"/>
    <property type="match status" value="2"/>
</dbReference>
<evidence type="ECO:0000256" key="5">
    <source>
        <dbReference type="SAM" id="MobiDB-lite"/>
    </source>
</evidence>
<evidence type="ECO:0000256" key="3">
    <source>
        <dbReference type="ARBA" id="ARBA00022833"/>
    </source>
</evidence>
<name>A0A9D4PHY0_RHISA</name>
<evidence type="ECO:0000256" key="2">
    <source>
        <dbReference type="ARBA" id="ARBA00022771"/>
    </source>
</evidence>
<comment type="caution">
    <text evidence="7">The sequence shown here is derived from an EMBL/GenBank/DDBJ whole genome shotgun (WGS) entry which is preliminary data.</text>
</comment>
<keyword evidence="3 4" id="KW-0862">Zinc</keyword>
<gene>
    <name evidence="7" type="ORF">HPB52_021064</name>
</gene>
<dbReference type="PANTHER" id="PTHR10131:SF94">
    <property type="entry name" value="TNF RECEPTOR-ASSOCIATED FACTOR 4"/>
    <property type="match status" value="1"/>
</dbReference>
<dbReference type="InterPro" id="IPR001293">
    <property type="entry name" value="Znf_TRAF"/>
</dbReference>
<dbReference type="InterPro" id="IPR013083">
    <property type="entry name" value="Znf_RING/FYVE/PHD"/>
</dbReference>
<dbReference type="AlphaFoldDB" id="A0A9D4PHY0"/>
<proteinExistence type="predicted"/>
<organism evidence="7 8">
    <name type="scientific">Rhipicephalus sanguineus</name>
    <name type="common">Brown dog tick</name>
    <name type="synonym">Ixodes sanguineus</name>
    <dbReference type="NCBI Taxonomy" id="34632"/>
    <lineage>
        <taxon>Eukaryota</taxon>
        <taxon>Metazoa</taxon>
        <taxon>Ecdysozoa</taxon>
        <taxon>Arthropoda</taxon>
        <taxon>Chelicerata</taxon>
        <taxon>Arachnida</taxon>
        <taxon>Acari</taxon>
        <taxon>Parasitiformes</taxon>
        <taxon>Ixodida</taxon>
        <taxon>Ixodoidea</taxon>
        <taxon>Ixodidae</taxon>
        <taxon>Rhipicephalinae</taxon>
        <taxon>Rhipicephalus</taxon>
        <taxon>Rhipicephalus</taxon>
    </lineage>
</organism>
<keyword evidence="2 4" id="KW-0863">Zinc-finger</keyword>
<dbReference type="VEuPathDB" id="VectorBase:RSAN_045685"/>
<evidence type="ECO:0000313" key="8">
    <source>
        <dbReference type="Proteomes" id="UP000821837"/>
    </source>
</evidence>
<feature type="region of interest" description="Disordered" evidence="5">
    <location>
        <begin position="189"/>
        <end position="214"/>
    </location>
</feature>
<keyword evidence="1 4" id="KW-0479">Metal-binding</keyword>
<dbReference type="GO" id="GO:0043122">
    <property type="term" value="P:regulation of canonical NF-kappaB signal transduction"/>
    <property type="evidence" value="ECO:0007669"/>
    <property type="project" value="TreeGrafter"/>
</dbReference>
<dbReference type="PANTHER" id="PTHR10131">
    <property type="entry name" value="TNF RECEPTOR ASSOCIATED FACTOR"/>
    <property type="match status" value="1"/>
</dbReference>
<sequence length="274" mass="30964">MGMDVQYRDLPGGTLTLRFADELPRRLMCGTCGMLSMQMFEDKQGHAFCIVCVYQKSQVATIFCQYENKDVALDELVESFDIVQVIKDQVVYCPNEQKGCRAYSPLCEIEDHYLQCEMTEIECVQCQQRISGRHWKSHSRNCPRKIVQCRFCATAFPQIDIQTHQALCPENPDCITSSSVQQSYRSNASASPLSAERGNRSEHVSTSMTSSSRDPVKIQHREWPRWLLLPFVLCFTCLAFVPRTAVNVCNNAFGVQNRSEILSSAAIGSWSSCG</sequence>
<keyword evidence="8" id="KW-1185">Reference proteome</keyword>
<evidence type="ECO:0000256" key="1">
    <source>
        <dbReference type="ARBA" id="ARBA00022723"/>
    </source>
</evidence>
<dbReference type="SUPFAM" id="SSF49599">
    <property type="entry name" value="TRAF domain-like"/>
    <property type="match status" value="1"/>
</dbReference>
<evidence type="ECO:0000313" key="7">
    <source>
        <dbReference type="EMBL" id="KAH7940084.1"/>
    </source>
</evidence>
<feature type="domain" description="TRAF-type" evidence="6">
    <location>
        <begin position="112"/>
        <end position="162"/>
    </location>
</feature>
<dbReference type="Proteomes" id="UP000821837">
    <property type="component" value="Chromosome 8"/>
</dbReference>
<evidence type="ECO:0000256" key="4">
    <source>
        <dbReference type="PROSITE-ProRule" id="PRU00207"/>
    </source>
</evidence>
<feature type="zinc finger region" description="TRAF-type" evidence="4">
    <location>
        <begin position="112"/>
        <end position="162"/>
    </location>
</feature>
<dbReference type="EMBL" id="JABSTV010001254">
    <property type="protein sequence ID" value="KAH7940084.1"/>
    <property type="molecule type" value="Genomic_DNA"/>
</dbReference>
<evidence type="ECO:0000259" key="6">
    <source>
        <dbReference type="PROSITE" id="PS50145"/>
    </source>
</evidence>
<accession>A0A9D4PHY0</accession>
<dbReference type="GO" id="GO:0008270">
    <property type="term" value="F:zinc ion binding"/>
    <property type="evidence" value="ECO:0007669"/>
    <property type="project" value="UniProtKB-KW"/>
</dbReference>
<dbReference type="PROSITE" id="PS50145">
    <property type="entry name" value="ZF_TRAF"/>
    <property type="match status" value="1"/>
</dbReference>
<protein>
    <recommendedName>
        <fullName evidence="6">TRAF-type domain-containing protein</fullName>
    </recommendedName>
</protein>